<feature type="region of interest" description="Disordered" evidence="1">
    <location>
        <begin position="126"/>
        <end position="180"/>
    </location>
</feature>
<gene>
    <name evidence="2" type="ORF">ElyMa_002502100</name>
</gene>
<dbReference type="AlphaFoldDB" id="A0AAV4GTD1"/>
<comment type="caution">
    <text evidence="2">The sequence shown here is derived from an EMBL/GenBank/DDBJ whole genome shotgun (WGS) entry which is preliminary data.</text>
</comment>
<dbReference type="Proteomes" id="UP000762676">
    <property type="component" value="Unassembled WGS sequence"/>
</dbReference>
<sequence>MGGCLNGAPSKTFLLRHGCVNFGEGGGQRSDPTLSTADPESSRSPAPSGLDHVTSHSAHSPNSNEEHHHHHHHQDLHGGHDENGVVGDDVSSDTHGDVIAMPEYVNIFLQDNFRLDRYLIDGQTEGHSETQIDTNNNNNNQPTPDGNSIANGSSGISGEEDDSSLSHQQQQHQQLPPETVVVNVTEEITRPKPPKRTKSQKEVSVYLGSHIWSLVSYLALARR</sequence>
<name>A0AAV4GTD1_9GAST</name>
<evidence type="ECO:0000313" key="3">
    <source>
        <dbReference type="Proteomes" id="UP000762676"/>
    </source>
</evidence>
<feature type="region of interest" description="Disordered" evidence="1">
    <location>
        <begin position="24"/>
        <end position="94"/>
    </location>
</feature>
<dbReference type="EMBL" id="BMAT01005114">
    <property type="protein sequence ID" value="GFR87786.1"/>
    <property type="molecule type" value="Genomic_DNA"/>
</dbReference>
<accession>A0AAV4GTD1</accession>
<feature type="compositionally biased region" description="Low complexity" evidence="1">
    <location>
        <begin position="135"/>
        <end position="157"/>
    </location>
</feature>
<feature type="compositionally biased region" description="Polar residues" evidence="1">
    <location>
        <begin position="30"/>
        <end position="45"/>
    </location>
</feature>
<reference evidence="2 3" key="1">
    <citation type="journal article" date="2021" name="Elife">
        <title>Chloroplast acquisition without the gene transfer in kleptoplastic sea slugs, Plakobranchus ocellatus.</title>
        <authorList>
            <person name="Maeda T."/>
            <person name="Takahashi S."/>
            <person name="Yoshida T."/>
            <person name="Shimamura S."/>
            <person name="Takaki Y."/>
            <person name="Nagai Y."/>
            <person name="Toyoda A."/>
            <person name="Suzuki Y."/>
            <person name="Arimoto A."/>
            <person name="Ishii H."/>
            <person name="Satoh N."/>
            <person name="Nishiyama T."/>
            <person name="Hasebe M."/>
            <person name="Maruyama T."/>
            <person name="Minagawa J."/>
            <person name="Obokata J."/>
            <person name="Shigenobu S."/>
        </authorList>
    </citation>
    <scope>NUCLEOTIDE SEQUENCE [LARGE SCALE GENOMIC DNA]</scope>
</reference>
<proteinExistence type="predicted"/>
<evidence type="ECO:0000313" key="2">
    <source>
        <dbReference type="EMBL" id="GFR87786.1"/>
    </source>
</evidence>
<evidence type="ECO:0000256" key="1">
    <source>
        <dbReference type="SAM" id="MobiDB-lite"/>
    </source>
</evidence>
<feature type="compositionally biased region" description="Low complexity" evidence="1">
    <location>
        <begin position="165"/>
        <end position="180"/>
    </location>
</feature>
<protein>
    <submittedName>
        <fullName evidence="2">Uncharacterized protein</fullName>
    </submittedName>
</protein>
<organism evidence="2 3">
    <name type="scientific">Elysia marginata</name>
    <dbReference type="NCBI Taxonomy" id="1093978"/>
    <lineage>
        <taxon>Eukaryota</taxon>
        <taxon>Metazoa</taxon>
        <taxon>Spiralia</taxon>
        <taxon>Lophotrochozoa</taxon>
        <taxon>Mollusca</taxon>
        <taxon>Gastropoda</taxon>
        <taxon>Heterobranchia</taxon>
        <taxon>Euthyneura</taxon>
        <taxon>Panpulmonata</taxon>
        <taxon>Sacoglossa</taxon>
        <taxon>Placobranchoidea</taxon>
        <taxon>Plakobranchidae</taxon>
        <taxon>Elysia</taxon>
    </lineage>
</organism>
<keyword evidence="3" id="KW-1185">Reference proteome</keyword>